<evidence type="ECO:0000256" key="2">
    <source>
        <dbReference type="RuleBase" id="RU362039"/>
    </source>
</evidence>
<accession>A0ABT6H309</accession>
<comment type="caution">
    <text evidence="4">The sequence shown here is derived from an EMBL/GenBank/DDBJ whole genome shotgun (WGS) entry which is preliminary data.</text>
</comment>
<dbReference type="RefSeq" id="WP_278017791.1">
    <property type="nucleotide sequence ID" value="NZ_JARRRY010000001.1"/>
</dbReference>
<dbReference type="InterPro" id="IPR024654">
    <property type="entry name" value="Calcineurin-like_PHP_lpxH"/>
</dbReference>
<protein>
    <recommendedName>
        <fullName evidence="2">Phosphoesterase</fullName>
        <ecNumber evidence="2">3.1.4.-</ecNumber>
    </recommendedName>
</protein>
<dbReference type="InterPro" id="IPR041802">
    <property type="entry name" value="MPP_YfcE"/>
</dbReference>
<dbReference type="NCBIfam" id="TIGR00040">
    <property type="entry name" value="yfcE"/>
    <property type="match status" value="1"/>
</dbReference>
<evidence type="ECO:0000313" key="4">
    <source>
        <dbReference type="EMBL" id="MDG5753094.1"/>
    </source>
</evidence>
<dbReference type="Gene3D" id="3.60.21.10">
    <property type="match status" value="1"/>
</dbReference>
<dbReference type="InterPro" id="IPR029052">
    <property type="entry name" value="Metallo-depent_PP-like"/>
</dbReference>
<dbReference type="PANTHER" id="PTHR11124">
    <property type="entry name" value="VACUOLAR SORTING PROTEIN VPS29"/>
    <property type="match status" value="1"/>
</dbReference>
<comment type="cofactor">
    <cofactor evidence="2">
        <name>a divalent metal cation</name>
        <dbReference type="ChEBI" id="CHEBI:60240"/>
    </cofactor>
</comment>
<dbReference type="SUPFAM" id="SSF56300">
    <property type="entry name" value="Metallo-dependent phosphatases"/>
    <property type="match status" value="1"/>
</dbReference>
<reference evidence="4 5" key="1">
    <citation type="submission" date="2023-04" db="EMBL/GenBank/DDBJ databases">
        <title>Ectobacillus antri isolated from activated sludge.</title>
        <authorList>
            <person name="Yan P."/>
            <person name="Liu X."/>
        </authorList>
    </citation>
    <scope>NUCLEOTIDE SEQUENCE [LARGE SCALE GENOMIC DNA]</scope>
    <source>
        <strain evidence="4 5">C18H</strain>
    </source>
</reference>
<sequence>MMNCKVLIVSDSHGMTGELQELYNRHAVDVYIHCGDSELPAAHPALAGYSVVKGNCDFESAYPTNYVEKVNGLSIFVTHGHLYNVKMTLQKIWYKAKEAGAQVACFGHSHVMGAELIEDVLLINPGSILLPRGRRERTYALLDVQNKQATVIFYELSGKEVAKESFVLQ</sequence>
<dbReference type="InterPro" id="IPR000979">
    <property type="entry name" value="Phosphodiesterase_MJ0936/Vps29"/>
</dbReference>
<name>A0ABT6H309_9BACI</name>
<dbReference type="EMBL" id="JARULN010000002">
    <property type="protein sequence ID" value="MDG5753094.1"/>
    <property type="molecule type" value="Genomic_DNA"/>
</dbReference>
<dbReference type="CDD" id="cd00841">
    <property type="entry name" value="MPP_YfcE"/>
    <property type="match status" value="1"/>
</dbReference>
<evidence type="ECO:0000313" key="5">
    <source>
        <dbReference type="Proteomes" id="UP001218246"/>
    </source>
</evidence>
<keyword evidence="2" id="KW-0479">Metal-binding</keyword>
<dbReference type="Pfam" id="PF12850">
    <property type="entry name" value="Metallophos_2"/>
    <property type="match status" value="1"/>
</dbReference>
<evidence type="ECO:0000256" key="1">
    <source>
        <dbReference type="ARBA" id="ARBA00008950"/>
    </source>
</evidence>
<dbReference type="EC" id="3.1.4.-" evidence="2"/>
<evidence type="ECO:0000259" key="3">
    <source>
        <dbReference type="Pfam" id="PF12850"/>
    </source>
</evidence>
<organism evidence="4 5">
    <name type="scientific">Ectobacillus antri</name>
    <dbReference type="NCBI Taxonomy" id="2486280"/>
    <lineage>
        <taxon>Bacteria</taxon>
        <taxon>Bacillati</taxon>
        <taxon>Bacillota</taxon>
        <taxon>Bacilli</taxon>
        <taxon>Bacillales</taxon>
        <taxon>Bacillaceae</taxon>
        <taxon>Ectobacillus</taxon>
    </lineage>
</organism>
<dbReference type="Proteomes" id="UP001218246">
    <property type="component" value="Unassembled WGS sequence"/>
</dbReference>
<comment type="similarity">
    <text evidence="1 2">Belongs to the metallophosphoesterase superfamily. YfcE family.</text>
</comment>
<keyword evidence="5" id="KW-1185">Reference proteome</keyword>
<feature type="domain" description="Calcineurin-like phosphoesterase" evidence="3">
    <location>
        <begin position="5"/>
        <end position="147"/>
    </location>
</feature>
<gene>
    <name evidence="4" type="ORF">P6P90_03650</name>
</gene>
<proteinExistence type="inferred from homology"/>